<proteinExistence type="predicted"/>
<dbReference type="Proteomes" id="UP000827092">
    <property type="component" value="Unassembled WGS sequence"/>
</dbReference>
<keyword evidence="1" id="KW-0812">Transmembrane</keyword>
<comment type="caution">
    <text evidence="2">The sequence shown here is derived from an EMBL/GenBank/DDBJ whole genome shotgun (WGS) entry which is preliminary data.</text>
</comment>
<dbReference type="EMBL" id="JAFNEN010000871">
    <property type="protein sequence ID" value="KAG8176513.1"/>
    <property type="molecule type" value="Genomic_DNA"/>
</dbReference>
<protein>
    <submittedName>
        <fullName evidence="2">Uncharacterized protein</fullName>
    </submittedName>
</protein>
<accession>A0AAV6TXE5</accession>
<reference evidence="2 3" key="1">
    <citation type="journal article" date="2022" name="Nat. Ecol. Evol.">
        <title>A masculinizing supergene underlies an exaggerated male reproductive morph in a spider.</title>
        <authorList>
            <person name="Hendrickx F."/>
            <person name="De Corte Z."/>
            <person name="Sonet G."/>
            <person name="Van Belleghem S.M."/>
            <person name="Kostlbacher S."/>
            <person name="Vangestel C."/>
        </authorList>
    </citation>
    <scope>NUCLEOTIDE SEQUENCE [LARGE SCALE GENOMIC DNA]</scope>
    <source>
        <strain evidence="2">W744_W776</strain>
    </source>
</reference>
<name>A0AAV6TXE5_9ARAC</name>
<gene>
    <name evidence="2" type="ORF">JTE90_021806</name>
</gene>
<dbReference type="AlphaFoldDB" id="A0AAV6TXE5"/>
<organism evidence="2 3">
    <name type="scientific">Oedothorax gibbosus</name>
    <dbReference type="NCBI Taxonomy" id="931172"/>
    <lineage>
        <taxon>Eukaryota</taxon>
        <taxon>Metazoa</taxon>
        <taxon>Ecdysozoa</taxon>
        <taxon>Arthropoda</taxon>
        <taxon>Chelicerata</taxon>
        <taxon>Arachnida</taxon>
        <taxon>Araneae</taxon>
        <taxon>Araneomorphae</taxon>
        <taxon>Entelegynae</taxon>
        <taxon>Araneoidea</taxon>
        <taxon>Linyphiidae</taxon>
        <taxon>Erigoninae</taxon>
        <taxon>Oedothorax</taxon>
    </lineage>
</organism>
<evidence type="ECO:0000256" key="1">
    <source>
        <dbReference type="SAM" id="Phobius"/>
    </source>
</evidence>
<keyword evidence="1" id="KW-1133">Transmembrane helix</keyword>
<keyword evidence="1" id="KW-0472">Membrane</keyword>
<feature type="transmembrane region" description="Helical" evidence="1">
    <location>
        <begin position="20"/>
        <end position="40"/>
    </location>
</feature>
<sequence>MEPNVTQSVQKEEKWPIPPAAILCLSIALYIVLIVIGLLIRKCLIARGICTDCFPKMKSESECCGSCGGCAQQCNWKVPTVDSCLDAICPAKQRVNCIEFLVCDWENVQCCNDGGTYTCGSGDYACTWETPKCDNINCLCCEISFRNGASPPPQP</sequence>
<evidence type="ECO:0000313" key="3">
    <source>
        <dbReference type="Proteomes" id="UP000827092"/>
    </source>
</evidence>
<keyword evidence="3" id="KW-1185">Reference proteome</keyword>
<evidence type="ECO:0000313" key="2">
    <source>
        <dbReference type="EMBL" id="KAG8176513.1"/>
    </source>
</evidence>